<dbReference type="RefSeq" id="WP_154542280.1">
    <property type="nucleotide sequence ID" value="NZ_JAQYHA010000034.1"/>
</dbReference>
<accession>A0A6N7XCN7</accession>
<proteinExistence type="predicted"/>
<reference evidence="1 2" key="1">
    <citation type="submission" date="2019-08" db="EMBL/GenBank/DDBJ databases">
        <title>In-depth cultivation of the pig gut microbiome towards novel bacterial diversity and tailored functional studies.</title>
        <authorList>
            <person name="Wylensek D."/>
            <person name="Hitch T.C.A."/>
            <person name="Clavel T."/>
        </authorList>
    </citation>
    <scope>NUCLEOTIDE SEQUENCE [LARGE SCALE GENOMIC DNA]</scope>
    <source>
        <strain evidence="1 2">WB01_CNA04</strain>
    </source>
</reference>
<dbReference type="EMBL" id="VUND01000003">
    <property type="protein sequence ID" value="MST61174.1"/>
    <property type="molecule type" value="Genomic_DNA"/>
</dbReference>
<name>A0A6N7XCN7_9ACTN</name>
<dbReference type="Proteomes" id="UP000434342">
    <property type="component" value="Unassembled WGS sequence"/>
</dbReference>
<evidence type="ECO:0000313" key="2">
    <source>
        <dbReference type="Proteomes" id="UP000434342"/>
    </source>
</evidence>
<protein>
    <submittedName>
        <fullName evidence="1">Uncharacterized protein</fullName>
    </submittedName>
</protein>
<comment type="caution">
    <text evidence="1">The sequence shown here is derived from an EMBL/GenBank/DDBJ whole genome shotgun (WGS) entry which is preliminary data.</text>
</comment>
<sequence>MRKTKGVPDDIVSSLQSDNPVSRGTAILKLASGAYFAPELVAPLVNDNTPFMFGTPVLAVANAYMKVALGTKYEGPLEHSVNAIVQEMTDEWGKRTLL</sequence>
<organism evidence="1 2">
    <name type="scientific">Parafannyhessea umbonata</name>
    <dbReference type="NCBI Taxonomy" id="604330"/>
    <lineage>
        <taxon>Bacteria</taxon>
        <taxon>Bacillati</taxon>
        <taxon>Actinomycetota</taxon>
        <taxon>Coriobacteriia</taxon>
        <taxon>Coriobacteriales</taxon>
        <taxon>Atopobiaceae</taxon>
        <taxon>Parafannyhessea</taxon>
    </lineage>
</organism>
<dbReference type="AlphaFoldDB" id="A0A6N7XCN7"/>
<evidence type="ECO:0000313" key="1">
    <source>
        <dbReference type="EMBL" id="MST61174.1"/>
    </source>
</evidence>
<gene>
    <name evidence="1" type="ORF">FYJ69_09785</name>
</gene>